<feature type="transmembrane region" description="Helical" evidence="1">
    <location>
        <begin position="210"/>
        <end position="243"/>
    </location>
</feature>
<proteinExistence type="predicted"/>
<dbReference type="Proteomes" id="UP001597229">
    <property type="component" value="Unassembled WGS sequence"/>
</dbReference>
<evidence type="ECO:0000313" key="3">
    <source>
        <dbReference type="Proteomes" id="UP001597229"/>
    </source>
</evidence>
<evidence type="ECO:0000256" key="1">
    <source>
        <dbReference type="SAM" id="Phobius"/>
    </source>
</evidence>
<organism evidence="2 3">
    <name type="scientific">Nocardioides ginsengisoli</name>
    <dbReference type="NCBI Taxonomy" id="363868"/>
    <lineage>
        <taxon>Bacteria</taxon>
        <taxon>Bacillati</taxon>
        <taxon>Actinomycetota</taxon>
        <taxon>Actinomycetes</taxon>
        <taxon>Propionibacteriales</taxon>
        <taxon>Nocardioidaceae</taxon>
        <taxon>Nocardioides</taxon>
    </lineage>
</organism>
<gene>
    <name evidence="2" type="ORF">ACFQ3F_15335</name>
</gene>
<feature type="transmembrane region" description="Helical" evidence="1">
    <location>
        <begin position="249"/>
        <end position="270"/>
    </location>
</feature>
<keyword evidence="1" id="KW-0472">Membrane</keyword>
<feature type="transmembrane region" description="Helical" evidence="1">
    <location>
        <begin position="154"/>
        <end position="174"/>
    </location>
</feature>
<feature type="transmembrane region" description="Helical" evidence="1">
    <location>
        <begin position="80"/>
        <end position="105"/>
    </location>
</feature>
<evidence type="ECO:0000313" key="2">
    <source>
        <dbReference type="EMBL" id="MFD1249170.1"/>
    </source>
</evidence>
<name>A0ABW3W3W4_9ACTN</name>
<dbReference type="EMBL" id="JBHTLX010000020">
    <property type="protein sequence ID" value="MFD1249170.1"/>
    <property type="molecule type" value="Genomic_DNA"/>
</dbReference>
<dbReference type="InterPro" id="IPR018688">
    <property type="entry name" value="PpoB2-like"/>
</dbReference>
<accession>A0ABW3W3W4</accession>
<protein>
    <submittedName>
        <fullName evidence="2">DUF2182 domain-containing protein</fullName>
    </submittedName>
</protein>
<sequence>MSHRESVGAGRSGRSALTDTPTAAYRVLETRATLAATGTLVLLGALAWVWTALANRGMDDMSVGLAPGGAMMAMSFDMSIGVFLGMWTAMMVAMMLPTVGPIVLLHRMVTRRRGEGPLASVGLVAGYLAVWVAAGVVPYAFLAAVRDVPRDDGWLVPFGGAVLIVAGGYQFTAWKDACQRACRTPLSFVMTHDFGTGPLQAARVGVTHGLYCVGCCWALMAVLVVVGLTNLAWMAGIALIFLAEKHWRHAVALSRVAGTALIALGVAILIEPSLLGSIAG</sequence>
<comment type="caution">
    <text evidence="2">The sequence shown here is derived from an EMBL/GenBank/DDBJ whole genome shotgun (WGS) entry which is preliminary data.</text>
</comment>
<reference evidence="3" key="1">
    <citation type="journal article" date="2019" name="Int. J. Syst. Evol. Microbiol.">
        <title>The Global Catalogue of Microorganisms (GCM) 10K type strain sequencing project: providing services to taxonomists for standard genome sequencing and annotation.</title>
        <authorList>
            <consortium name="The Broad Institute Genomics Platform"/>
            <consortium name="The Broad Institute Genome Sequencing Center for Infectious Disease"/>
            <person name="Wu L."/>
            <person name="Ma J."/>
        </authorList>
    </citation>
    <scope>NUCLEOTIDE SEQUENCE [LARGE SCALE GENOMIC DNA]</scope>
    <source>
        <strain evidence="3">CCUG 52478</strain>
    </source>
</reference>
<keyword evidence="1" id="KW-1133">Transmembrane helix</keyword>
<feature type="transmembrane region" description="Helical" evidence="1">
    <location>
        <begin position="117"/>
        <end position="142"/>
    </location>
</feature>
<keyword evidence="3" id="KW-1185">Reference proteome</keyword>
<feature type="transmembrane region" description="Helical" evidence="1">
    <location>
        <begin position="32"/>
        <end position="53"/>
    </location>
</feature>
<dbReference type="Pfam" id="PF09948">
    <property type="entry name" value="PpoB2"/>
    <property type="match status" value="1"/>
</dbReference>
<dbReference type="RefSeq" id="WP_367921823.1">
    <property type="nucleotide sequence ID" value="NZ_BAABAC010000049.1"/>
</dbReference>
<keyword evidence="1" id="KW-0812">Transmembrane</keyword>